<dbReference type="GO" id="GO:0001817">
    <property type="term" value="P:regulation of cytokine production"/>
    <property type="evidence" value="ECO:0007669"/>
    <property type="project" value="TreeGrafter"/>
</dbReference>
<comment type="subcellular location">
    <subcellularLocation>
        <location evidence="1">Membrane</location>
    </subcellularLocation>
</comment>
<reference evidence="5" key="2">
    <citation type="submission" date="2025-09" db="UniProtKB">
        <authorList>
            <consortium name="Ensembl"/>
        </authorList>
    </citation>
    <scope>IDENTIFICATION</scope>
</reference>
<name>A0A3P8QQD6_ASTCA</name>
<dbReference type="InterPro" id="IPR013106">
    <property type="entry name" value="Ig_V-set"/>
</dbReference>
<dbReference type="Ensembl" id="ENSACLT00000031945.2">
    <property type="protein sequence ID" value="ENSACLP00000031212.2"/>
    <property type="gene ID" value="ENSACLG00000021146.2"/>
</dbReference>
<dbReference type="InterPro" id="IPR036179">
    <property type="entry name" value="Ig-like_dom_sf"/>
</dbReference>
<keyword evidence="6" id="KW-1185">Reference proteome</keyword>
<dbReference type="SMART" id="SM00406">
    <property type="entry name" value="IGv"/>
    <property type="match status" value="1"/>
</dbReference>
<dbReference type="Gene3D" id="2.60.40.10">
    <property type="entry name" value="Immunoglobulins"/>
    <property type="match status" value="1"/>
</dbReference>
<dbReference type="GO" id="GO:0050852">
    <property type="term" value="P:T cell receptor signaling pathway"/>
    <property type="evidence" value="ECO:0007669"/>
    <property type="project" value="TreeGrafter"/>
</dbReference>
<dbReference type="InterPro" id="IPR003598">
    <property type="entry name" value="Ig_sub2"/>
</dbReference>
<accession>A0A3P8QQD6</accession>
<dbReference type="AlphaFoldDB" id="A0A3P8QQD6"/>
<evidence type="ECO:0000313" key="6">
    <source>
        <dbReference type="Proteomes" id="UP000265100"/>
    </source>
</evidence>
<dbReference type="SMART" id="SM00409">
    <property type="entry name" value="IG"/>
    <property type="match status" value="1"/>
</dbReference>
<dbReference type="InterPro" id="IPR003599">
    <property type="entry name" value="Ig_sub"/>
</dbReference>
<dbReference type="Bgee" id="ENSACLG00000021146">
    <property type="expression patterns" value="Expressed in muscle tissue and 7 other cell types or tissues"/>
</dbReference>
<dbReference type="InterPro" id="IPR007110">
    <property type="entry name" value="Ig-like_dom"/>
</dbReference>
<dbReference type="GeneTree" id="ENSGT01120000272315"/>
<dbReference type="STRING" id="8154.ENSACLP00000031212"/>
<dbReference type="Proteomes" id="UP000265100">
    <property type="component" value="Unplaced"/>
</dbReference>
<dbReference type="PANTHER" id="PTHR24100:SF151">
    <property type="entry name" value="ICOS LIGAND"/>
    <property type="match status" value="1"/>
</dbReference>
<sequence length="173" mass="19946">MFIKLSSVTSLLCVSFSDHKNVTAESGHDVILTCRAPNNNNRVVQWSRADLESEYVLLYRDNLSIPEYQHPSFKNRVDLQDRQMKDGDVSVILRDVTVSDTGTYECHVFVRKTLSWTSISKLSVCVIRGEAASWLLMFVSKDILLFILLMKKQRRKWSEAKHHGTRERANTLN</sequence>
<reference evidence="5" key="1">
    <citation type="submission" date="2025-08" db="UniProtKB">
        <authorList>
            <consortium name="Ensembl"/>
        </authorList>
    </citation>
    <scope>IDENTIFICATION</scope>
</reference>
<feature type="domain" description="Ig-like" evidence="4">
    <location>
        <begin position="6"/>
        <end position="108"/>
    </location>
</feature>
<dbReference type="GO" id="GO:0009897">
    <property type="term" value="C:external side of plasma membrane"/>
    <property type="evidence" value="ECO:0007669"/>
    <property type="project" value="TreeGrafter"/>
</dbReference>
<dbReference type="SMART" id="SM00408">
    <property type="entry name" value="IGc2"/>
    <property type="match status" value="1"/>
</dbReference>
<keyword evidence="2" id="KW-0472">Membrane</keyword>
<evidence type="ECO:0000259" key="4">
    <source>
        <dbReference type="PROSITE" id="PS50835"/>
    </source>
</evidence>
<evidence type="ECO:0000256" key="3">
    <source>
        <dbReference type="ARBA" id="ARBA00023319"/>
    </source>
</evidence>
<dbReference type="GO" id="GO:0005102">
    <property type="term" value="F:signaling receptor binding"/>
    <property type="evidence" value="ECO:0007669"/>
    <property type="project" value="TreeGrafter"/>
</dbReference>
<dbReference type="InterPro" id="IPR050504">
    <property type="entry name" value="IgSF_BTN/MOG"/>
</dbReference>
<dbReference type="SUPFAM" id="SSF48726">
    <property type="entry name" value="Immunoglobulin"/>
    <property type="match status" value="1"/>
</dbReference>
<dbReference type="OMA" id="APNNIRT"/>
<evidence type="ECO:0000256" key="1">
    <source>
        <dbReference type="ARBA" id="ARBA00004370"/>
    </source>
</evidence>
<dbReference type="InterPro" id="IPR013783">
    <property type="entry name" value="Ig-like_fold"/>
</dbReference>
<dbReference type="PANTHER" id="PTHR24100">
    <property type="entry name" value="BUTYROPHILIN"/>
    <property type="match status" value="1"/>
</dbReference>
<protein>
    <recommendedName>
        <fullName evidence="4">Ig-like domain-containing protein</fullName>
    </recommendedName>
</protein>
<evidence type="ECO:0000256" key="2">
    <source>
        <dbReference type="ARBA" id="ARBA00023136"/>
    </source>
</evidence>
<dbReference type="Pfam" id="PF07686">
    <property type="entry name" value="V-set"/>
    <property type="match status" value="1"/>
</dbReference>
<organism evidence="5 6">
    <name type="scientific">Astatotilapia calliptera</name>
    <name type="common">Eastern happy</name>
    <name type="synonym">Chromis callipterus</name>
    <dbReference type="NCBI Taxonomy" id="8154"/>
    <lineage>
        <taxon>Eukaryota</taxon>
        <taxon>Metazoa</taxon>
        <taxon>Chordata</taxon>
        <taxon>Craniata</taxon>
        <taxon>Vertebrata</taxon>
        <taxon>Euteleostomi</taxon>
        <taxon>Actinopterygii</taxon>
        <taxon>Neopterygii</taxon>
        <taxon>Teleostei</taxon>
        <taxon>Neoteleostei</taxon>
        <taxon>Acanthomorphata</taxon>
        <taxon>Ovalentaria</taxon>
        <taxon>Cichlomorphae</taxon>
        <taxon>Cichliformes</taxon>
        <taxon>Cichlidae</taxon>
        <taxon>African cichlids</taxon>
        <taxon>Pseudocrenilabrinae</taxon>
        <taxon>Haplochromini</taxon>
        <taxon>Astatotilapia</taxon>
    </lineage>
</organism>
<evidence type="ECO:0000313" key="5">
    <source>
        <dbReference type="Ensembl" id="ENSACLP00000031212.2"/>
    </source>
</evidence>
<proteinExistence type="predicted"/>
<keyword evidence="3" id="KW-0393">Immunoglobulin domain</keyword>
<dbReference type="PROSITE" id="PS50835">
    <property type="entry name" value="IG_LIKE"/>
    <property type="match status" value="1"/>
</dbReference>